<dbReference type="RefSeq" id="WP_228104706.1">
    <property type="nucleotide sequence ID" value="NZ_CP101637.1"/>
</dbReference>
<evidence type="ECO:0000313" key="1">
    <source>
        <dbReference type="EMBL" id="WMT80457.1"/>
    </source>
</evidence>
<keyword evidence="2" id="KW-1185">Reference proteome</keyword>
<dbReference type="Proteomes" id="UP001235030">
    <property type="component" value="Chromosome"/>
</dbReference>
<sequence>MEEIMALINRKFLKDNELLYLEDHDLVKSCEFLRPHNAHYKEYLIVINNNGNDEEYIVCCKFI</sequence>
<protein>
    <submittedName>
        <fullName evidence="1">Uncharacterized protein</fullName>
    </submittedName>
</protein>
<gene>
    <name evidence="1" type="ORF">TEMA_07740</name>
</gene>
<evidence type="ECO:0000313" key="2">
    <source>
        <dbReference type="Proteomes" id="UP001235030"/>
    </source>
</evidence>
<accession>A0ABY9Q1L3</accession>
<reference evidence="1 2" key="1">
    <citation type="submission" date="2022-07" db="EMBL/GenBank/DDBJ databases">
        <title>Genome sequence of Terrisporobacter mayombei DSM6539.</title>
        <authorList>
            <person name="Boeer T."/>
            <person name="Bengelsdorf F.R."/>
            <person name="Daniel R."/>
            <person name="Poehlein A."/>
        </authorList>
    </citation>
    <scope>NUCLEOTIDE SEQUENCE [LARGE SCALE GENOMIC DNA]</scope>
    <source>
        <strain evidence="1 2">DSM 6539</strain>
    </source>
</reference>
<name>A0ABY9Q1L3_9FIRM</name>
<dbReference type="EMBL" id="CP101637">
    <property type="protein sequence ID" value="WMT80457.1"/>
    <property type="molecule type" value="Genomic_DNA"/>
</dbReference>
<proteinExistence type="predicted"/>
<organism evidence="1 2">
    <name type="scientific">Terrisporobacter mayombei</name>
    <dbReference type="NCBI Taxonomy" id="1541"/>
    <lineage>
        <taxon>Bacteria</taxon>
        <taxon>Bacillati</taxon>
        <taxon>Bacillota</taxon>
        <taxon>Clostridia</taxon>
        <taxon>Peptostreptococcales</taxon>
        <taxon>Peptostreptococcaceae</taxon>
        <taxon>Terrisporobacter</taxon>
    </lineage>
</organism>